<feature type="compositionally biased region" description="Basic and acidic residues" evidence="1">
    <location>
        <begin position="362"/>
        <end position="383"/>
    </location>
</feature>
<feature type="compositionally biased region" description="Basic and acidic residues" evidence="1">
    <location>
        <begin position="42"/>
        <end position="66"/>
    </location>
</feature>
<feature type="region of interest" description="Disordered" evidence="1">
    <location>
        <begin position="253"/>
        <end position="398"/>
    </location>
</feature>
<reference evidence="2" key="1">
    <citation type="journal article" date="2022" name="Int. J. Mol. Sci.">
        <title>Draft Genome of Tanacetum Coccineum: Genomic Comparison of Closely Related Tanacetum-Family Plants.</title>
        <authorList>
            <person name="Yamashiro T."/>
            <person name="Shiraishi A."/>
            <person name="Nakayama K."/>
            <person name="Satake H."/>
        </authorList>
    </citation>
    <scope>NUCLEOTIDE SEQUENCE</scope>
</reference>
<feature type="compositionally biased region" description="Basic residues" evidence="1">
    <location>
        <begin position="325"/>
        <end position="345"/>
    </location>
</feature>
<organism evidence="2 3">
    <name type="scientific">Tanacetum coccineum</name>
    <dbReference type="NCBI Taxonomy" id="301880"/>
    <lineage>
        <taxon>Eukaryota</taxon>
        <taxon>Viridiplantae</taxon>
        <taxon>Streptophyta</taxon>
        <taxon>Embryophyta</taxon>
        <taxon>Tracheophyta</taxon>
        <taxon>Spermatophyta</taxon>
        <taxon>Magnoliopsida</taxon>
        <taxon>eudicotyledons</taxon>
        <taxon>Gunneridae</taxon>
        <taxon>Pentapetalae</taxon>
        <taxon>asterids</taxon>
        <taxon>campanulids</taxon>
        <taxon>Asterales</taxon>
        <taxon>Asteraceae</taxon>
        <taxon>Asteroideae</taxon>
        <taxon>Anthemideae</taxon>
        <taxon>Anthemidinae</taxon>
        <taxon>Tanacetum</taxon>
    </lineage>
</organism>
<evidence type="ECO:0000256" key="1">
    <source>
        <dbReference type="SAM" id="MobiDB-lite"/>
    </source>
</evidence>
<feature type="compositionally biased region" description="Acidic residues" evidence="1">
    <location>
        <begin position="259"/>
        <end position="269"/>
    </location>
</feature>
<evidence type="ECO:0000313" key="3">
    <source>
        <dbReference type="Proteomes" id="UP001151760"/>
    </source>
</evidence>
<protein>
    <submittedName>
        <fullName evidence="2">Uncharacterized protein</fullName>
    </submittedName>
</protein>
<feature type="compositionally biased region" description="Basic and acidic residues" evidence="1">
    <location>
        <begin position="117"/>
        <end position="131"/>
    </location>
</feature>
<keyword evidence="3" id="KW-1185">Reference proteome</keyword>
<feature type="compositionally biased region" description="Basic and acidic residues" evidence="1">
    <location>
        <begin position="312"/>
        <end position="324"/>
    </location>
</feature>
<name>A0ABQ5H7V6_9ASTR</name>
<evidence type="ECO:0000313" key="2">
    <source>
        <dbReference type="EMBL" id="GJT83725.1"/>
    </source>
</evidence>
<feature type="compositionally biased region" description="Basic and acidic residues" evidence="1">
    <location>
        <begin position="146"/>
        <end position="173"/>
    </location>
</feature>
<comment type="caution">
    <text evidence="2">The sequence shown here is derived from an EMBL/GenBank/DDBJ whole genome shotgun (WGS) entry which is preliminary data.</text>
</comment>
<reference evidence="2" key="2">
    <citation type="submission" date="2022-01" db="EMBL/GenBank/DDBJ databases">
        <authorList>
            <person name="Yamashiro T."/>
            <person name="Shiraishi A."/>
            <person name="Satake H."/>
            <person name="Nakayama K."/>
        </authorList>
    </citation>
    <scope>NUCLEOTIDE SEQUENCE</scope>
</reference>
<feature type="region of interest" description="Disordered" evidence="1">
    <location>
        <begin position="117"/>
        <end position="177"/>
    </location>
</feature>
<feature type="compositionally biased region" description="Basic and acidic residues" evidence="1">
    <location>
        <begin position="81"/>
        <end position="105"/>
    </location>
</feature>
<feature type="compositionally biased region" description="Basic residues" evidence="1">
    <location>
        <begin position="274"/>
        <end position="290"/>
    </location>
</feature>
<feature type="compositionally biased region" description="Basic and acidic residues" evidence="1">
    <location>
        <begin position="1"/>
        <end position="11"/>
    </location>
</feature>
<gene>
    <name evidence="2" type="ORF">Tco_1058067</name>
</gene>
<dbReference type="Proteomes" id="UP001151760">
    <property type="component" value="Unassembled WGS sequence"/>
</dbReference>
<dbReference type="EMBL" id="BQNB010019287">
    <property type="protein sequence ID" value="GJT83725.1"/>
    <property type="molecule type" value="Genomic_DNA"/>
</dbReference>
<feature type="region of interest" description="Disordered" evidence="1">
    <location>
        <begin position="1"/>
        <end position="105"/>
    </location>
</feature>
<sequence>MGWKRGKEKEGVGQSTKKVKGKRRTKGDAAGVRGKKRRRVATRRERRETRNVKKATRRGEKVKEACGKVVKLGRGEAGNGEGRKEYEWKVESNGENEERREGGEKIVRRQLIAEEKCEERREEGGRRDTRHESRKLRVMKSGVSDEDGRQGEENIKGAKEIERREISEKAGGERKRRVRAEKRVVRRCEVKRVKQEKWTVTGASLLPVRARGKCPEGGEKGTGGPYTEIEEEIRASVEIEEKRIYERAGMWRRRRREVEVEEEEEDEVEEGKCGRRKRSESRVKRKRGKGRKEDDQDAVPLRGRGGQSSKGSCERTEKREANRERRNRKSSAGRGKRARRKRLWTSKKEGESSGKKVRRVRGREENVRDDKVRARKVAWKEDGTGSSGVEGRGGEEPA</sequence>
<accession>A0ABQ5H7V6</accession>
<proteinExistence type="predicted"/>